<reference evidence="3" key="1">
    <citation type="journal article" date="2015" name="Genome Announc.">
        <title>Draft Genome Sequence of the Pathogenic Filamentous Fungus Aspergillus udagawae Strain IFM 46973T.</title>
        <authorList>
            <person name="Kusuya Y."/>
            <person name="Takahashi-Nakaguchi A."/>
            <person name="Takahashi H."/>
            <person name="Yaguchi T."/>
        </authorList>
    </citation>
    <scope>NUCLEOTIDE SEQUENCE</scope>
    <source>
        <strain evidence="3">IFM 46973</strain>
    </source>
</reference>
<evidence type="ECO:0008006" key="5">
    <source>
        <dbReference type="Google" id="ProtNLM"/>
    </source>
</evidence>
<evidence type="ECO:0000256" key="1">
    <source>
        <dbReference type="ARBA" id="ARBA00005375"/>
    </source>
</evidence>
<dbReference type="PANTHER" id="PTHR11567">
    <property type="entry name" value="ACID PHOSPHATASE-RELATED"/>
    <property type="match status" value="1"/>
</dbReference>
<protein>
    <recommendedName>
        <fullName evidence="5">Lysosomal acid phosphatase</fullName>
    </recommendedName>
</protein>
<dbReference type="Proteomes" id="UP000036893">
    <property type="component" value="Unassembled WGS sequence"/>
</dbReference>
<name>A0A8E0V654_9EURO</name>
<sequence>MTVSFRMLLPMLLLCTAGLGRTETVLGVYIFQRHGDKVLAPAQLTDLGYAQMFLTGNYFRERYVSAGSSRRISGISTDFVELGQLEASAPDDDVIQTSGLAFLQGLYPPVGSTMATETLRNGSSVQAPLNGYQLIPIQTLQVGQDSENNPWLQSTISCSKAVISSNNFFSSAEYQSLLRSTKPLYESLAPLVNQTFQPEQLSYKNAFVIWDLLHVALIHNSTTTFPASSILTDAVMQELLGLANSHEFNLAYNASDPIRAIAGKSLAGQVLTALNRPINTVVPLRQMI</sequence>
<dbReference type="InterPro" id="IPR000560">
    <property type="entry name" value="His_Pase_clade-2"/>
</dbReference>
<dbReference type="RefSeq" id="XP_043151705.1">
    <property type="nucleotide sequence ID" value="XM_043295770.1"/>
</dbReference>
<proteinExistence type="inferred from homology"/>
<comment type="similarity">
    <text evidence="1">Belongs to the histidine acid phosphatase family.</text>
</comment>
<feature type="signal peptide" evidence="2">
    <location>
        <begin position="1"/>
        <end position="22"/>
    </location>
</feature>
<dbReference type="Gene3D" id="3.40.50.1240">
    <property type="entry name" value="Phosphoglycerate mutase-like"/>
    <property type="match status" value="1"/>
</dbReference>
<accession>A0A8E0V654</accession>
<dbReference type="GeneID" id="66998416"/>
<dbReference type="Pfam" id="PF00328">
    <property type="entry name" value="His_Phos_2"/>
    <property type="match status" value="1"/>
</dbReference>
<comment type="caution">
    <text evidence="3">The sequence shown here is derived from an EMBL/GenBank/DDBJ whole genome shotgun (WGS) entry which is preliminary data.</text>
</comment>
<dbReference type="PANTHER" id="PTHR11567:SF142">
    <property type="entry name" value="PHOSPHOGLYCERATE MUTASE-LIKE PROTEIN"/>
    <property type="match status" value="1"/>
</dbReference>
<dbReference type="InterPro" id="IPR029033">
    <property type="entry name" value="His_PPase_superfam"/>
</dbReference>
<dbReference type="EMBL" id="BBXM02000009">
    <property type="protein sequence ID" value="GIC94439.1"/>
    <property type="molecule type" value="Genomic_DNA"/>
</dbReference>
<dbReference type="InterPro" id="IPR050645">
    <property type="entry name" value="Histidine_acid_phosphatase"/>
</dbReference>
<evidence type="ECO:0000313" key="3">
    <source>
        <dbReference type="EMBL" id="GIC94439.1"/>
    </source>
</evidence>
<gene>
    <name evidence="3" type="ORF">Aud_010939</name>
</gene>
<evidence type="ECO:0000313" key="4">
    <source>
        <dbReference type="Proteomes" id="UP000036893"/>
    </source>
</evidence>
<evidence type="ECO:0000256" key="2">
    <source>
        <dbReference type="SAM" id="SignalP"/>
    </source>
</evidence>
<reference evidence="3" key="2">
    <citation type="submission" date="2021-01" db="EMBL/GenBank/DDBJ databases">
        <title>Pan-genome distribution and transcriptional activeness of fungal secondary metabolism genes in Aspergillus section Fumigati.</title>
        <authorList>
            <person name="Takahashi H."/>
            <person name="Umemura M."/>
            <person name="Ninomiya A."/>
            <person name="Kusuya Y."/>
            <person name="Urayama S."/>
            <person name="Shimizu M."/>
            <person name="Watanabe A."/>
            <person name="Kamei K."/>
            <person name="Yaguchi T."/>
            <person name="Hagiwara D."/>
        </authorList>
    </citation>
    <scope>NUCLEOTIDE SEQUENCE</scope>
    <source>
        <strain evidence="3">IFM 46973</strain>
    </source>
</reference>
<dbReference type="SUPFAM" id="SSF53254">
    <property type="entry name" value="Phosphoglycerate mutase-like"/>
    <property type="match status" value="1"/>
</dbReference>
<dbReference type="AlphaFoldDB" id="A0A8E0V654"/>
<keyword evidence="2" id="KW-0732">Signal</keyword>
<organism evidence="3 4">
    <name type="scientific">Aspergillus udagawae</name>
    <dbReference type="NCBI Taxonomy" id="91492"/>
    <lineage>
        <taxon>Eukaryota</taxon>
        <taxon>Fungi</taxon>
        <taxon>Dikarya</taxon>
        <taxon>Ascomycota</taxon>
        <taxon>Pezizomycotina</taxon>
        <taxon>Eurotiomycetes</taxon>
        <taxon>Eurotiomycetidae</taxon>
        <taxon>Eurotiales</taxon>
        <taxon>Aspergillaceae</taxon>
        <taxon>Aspergillus</taxon>
        <taxon>Aspergillus subgen. Fumigati</taxon>
    </lineage>
</organism>
<dbReference type="GO" id="GO:0016791">
    <property type="term" value="F:phosphatase activity"/>
    <property type="evidence" value="ECO:0007669"/>
    <property type="project" value="TreeGrafter"/>
</dbReference>
<feature type="chain" id="PRO_5034500875" description="Lysosomal acid phosphatase" evidence="2">
    <location>
        <begin position="23"/>
        <end position="288"/>
    </location>
</feature>